<keyword evidence="7" id="KW-1185">Reference proteome</keyword>
<evidence type="ECO:0000256" key="2">
    <source>
        <dbReference type="ARBA" id="ARBA00023002"/>
    </source>
</evidence>
<proteinExistence type="inferred from homology"/>
<evidence type="ECO:0000313" key="5">
    <source>
        <dbReference type="EMBL" id="CUH67329.1"/>
    </source>
</evidence>
<keyword evidence="2 6" id="KW-0560">Oxidoreductase</keyword>
<dbReference type="InterPro" id="IPR002347">
    <property type="entry name" value="SDR_fam"/>
</dbReference>
<dbReference type="GO" id="GO:0016491">
    <property type="term" value="F:oxidoreductase activity"/>
    <property type="evidence" value="ECO:0007669"/>
    <property type="project" value="UniProtKB-KW"/>
</dbReference>
<evidence type="ECO:0000256" key="1">
    <source>
        <dbReference type="ARBA" id="ARBA00006484"/>
    </source>
</evidence>
<dbReference type="EMBL" id="CYSB01000029">
    <property type="protein sequence ID" value="CUH67329.1"/>
    <property type="molecule type" value="Genomic_DNA"/>
</dbReference>
<dbReference type="InterPro" id="IPR057326">
    <property type="entry name" value="KR_dom"/>
</dbReference>
<organism evidence="6 8">
    <name type="scientific">Thalassovita autumnalis</name>
    <dbReference type="NCBI Taxonomy" id="2072972"/>
    <lineage>
        <taxon>Bacteria</taxon>
        <taxon>Pseudomonadati</taxon>
        <taxon>Pseudomonadota</taxon>
        <taxon>Alphaproteobacteria</taxon>
        <taxon>Rhodobacterales</taxon>
        <taxon>Roseobacteraceae</taxon>
        <taxon>Thalassovita</taxon>
    </lineage>
</organism>
<dbReference type="PANTHER" id="PTHR42901:SF1">
    <property type="entry name" value="ALCOHOL DEHYDROGENASE"/>
    <property type="match status" value="1"/>
</dbReference>
<dbReference type="EMBL" id="CYSC01000043">
    <property type="protein sequence ID" value="CUH73844.1"/>
    <property type="molecule type" value="Genomic_DNA"/>
</dbReference>
<evidence type="ECO:0000313" key="6">
    <source>
        <dbReference type="EMBL" id="CUH73844.1"/>
    </source>
</evidence>
<dbReference type="InterPro" id="IPR036291">
    <property type="entry name" value="NAD(P)-bd_dom_sf"/>
</dbReference>
<evidence type="ECO:0000313" key="8">
    <source>
        <dbReference type="Proteomes" id="UP000051887"/>
    </source>
</evidence>
<reference evidence="6 8" key="1">
    <citation type="submission" date="2015-09" db="EMBL/GenBank/DDBJ databases">
        <authorList>
            <consortium name="Swine Surveillance"/>
        </authorList>
    </citation>
    <scope>NUCLEOTIDE SEQUENCE [LARGE SCALE GENOMIC DNA]</scope>
    <source>
        <strain evidence="6 8">5120</strain>
    </source>
</reference>
<dbReference type="RefSeq" id="WP_058244990.1">
    <property type="nucleotide sequence ID" value="NZ_CYSB01000029.1"/>
</dbReference>
<accession>A0A0P1FGZ7</accession>
<dbReference type="EC" id="1.-.-.-" evidence="5 6"/>
<dbReference type="PRINTS" id="PR00081">
    <property type="entry name" value="GDHRDH"/>
</dbReference>
<dbReference type="AlphaFoldDB" id="A0A0P1FGZ7"/>
<sequence length="259" mass="27453">MAKNLALITGASSGIGTEFARYHAARGGDLVIAARREAPLQALKAELEAAHGITVTVIAMDVGSSEQATKLFEVIKAQGLEIDVLINNAGFGGHGAFLDRDLAKDQAMIDLNVSALVTLAHLVGNDMRQRGGGKMLHVSSTASFMPGPYQAVYFATKAFVTSFSQAIDEEMRKDGITSTALCPGLVATEFVEAADLGGTGLANQKAATPQSVAKCGYDAMVKGDLIAINDGRLSFMLNWITPFLPRRRMLKMMAGMQTK</sequence>
<evidence type="ECO:0000256" key="3">
    <source>
        <dbReference type="RuleBase" id="RU000363"/>
    </source>
</evidence>
<dbReference type="PRINTS" id="PR00080">
    <property type="entry name" value="SDRFAMILY"/>
</dbReference>
<dbReference type="Proteomes" id="UP000051086">
    <property type="component" value="Unassembled WGS sequence"/>
</dbReference>
<name>A0A0P1FGZ7_9RHOB</name>
<dbReference type="Pfam" id="PF00106">
    <property type="entry name" value="adh_short"/>
    <property type="match status" value="1"/>
</dbReference>
<dbReference type="PIRSF" id="PIRSF000126">
    <property type="entry name" value="11-beta-HSD1"/>
    <property type="match status" value="1"/>
</dbReference>
<dbReference type="SMART" id="SM00822">
    <property type="entry name" value="PKS_KR"/>
    <property type="match status" value="1"/>
</dbReference>
<dbReference type="PANTHER" id="PTHR42901">
    <property type="entry name" value="ALCOHOL DEHYDROGENASE"/>
    <property type="match status" value="1"/>
</dbReference>
<dbReference type="Proteomes" id="UP000051887">
    <property type="component" value="Unassembled WGS sequence"/>
</dbReference>
<dbReference type="Gene3D" id="3.40.50.720">
    <property type="entry name" value="NAD(P)-binding Rossmann-like Domain"/>
    <property type="match status" value="1"/>
</dbReference>
<gene>
    <name evidence="5" type="ORF">TL5118_02146</name>
    <name evidence="6" type="ORF">TL5120_03661</name>
</gene>
<dbReference type="SUPFAM" id="SSF51735">
    <property type="entry name" value="NAD(P)-binding Rossmann-fold domains"/>
    <property type="match status" value="1"/>
</dbReference>
<evidence type="ECO:0000259" key="4">
    <source>
        <dbReference type="SMART" id="SM00822"/>
    </source>
</evidence>
<reference evidence="5 7" key="2">
    <citation type="submission" date="2015-09" db="EMBL/GenBank/DDBJ databases">
        <authorList>
            <person name="Rodrigo-Torres L."/>
            <person name="Arahal D.R."/>
        </authorList>
    </citation>
    <scope>NUCLEOTIDE SEQUENCE [LARGE SCALE GENOMIC DNA]</scope>
    <source>
        <strain evidence="5 7">CECT 5118</strain>
    </source>
</reference>
<comment type="similarity">
    <text evidence="1 3">Belongs to the short-chain dehydrogenases/reductases (SDR) family.</text>
</comment>
<dbReference type="OrthoDB" id="9808814at2"/>
<evidence type="ECO:0000313" key="7">
    <source>
        <dbReference type="Proteomes" id="UP000051086"/>
    </source>
</evidence>
<feature type="domain" description="Ketoreductase" evidence="4">
    <location>
        <begin position="4"/>
        <end position="189"/>
    </location>
</feature>
<protein>
    <submittedName>
        <fullName evidence="5 6">Oxidoreductase</fullName>
        <ecNumber evidence="5 6">1.-.-.-</ecNumber>
    </submittedName>
</protein>